<dbReference type="InterPro" id="IPR001926">
    <property type="entry name" value="TrpB-like_PALP"/>
</dbReference>
<gene>
    <name evidence="11" type="ORF">PISMIDRAFT_658685</name>
</gene>
<organism evidence="11 12">
    <name type="scientific">Pisolithus microcarpus 441</name>
    <dbReference type="NCBI Taxonomy" id="765257"/>
    <lineage>
        <taxon>Eukaryota</taxon>
        <taxon>Fungi</taxon>
        <taxon>Dikarya</taxon>
        <taxon>Basidiomycota</taxon>
        <taxon>Agaricomycotina</taxon>
        <taxon>Agaricomycetes</taxon>
        <taxon>Agaricomycetidae</taxon>
        <taxon>Boletales</taxon>
        <taxon>Sclerodermatineae</taxon>
        <taxon>Pisolithaceae</taxon>
        <taxon>Pisolithus</taxon>
    </lineage>
</organism>
<reference evidence="12" key="2">
    <citation type="submission" date="2015-01" db="EMBL/GenBank/DDBJ databases">
        <title>Evolutionary Origins and Diversification of the Mycorrhizal Mutualists.</title>
        <authorList>
            <consortium name="DOE Joint Genome Institute"/>
            <consortium name="Mycorrhizal Genomics Consortium"/>
            <person name="Kohler A."/>
            <person name="Kuo A."/>
            <person name="Nagy L.G."/>
            <person name="Floudas D."/>
            <person name="Copeland A."/>
            <person name="Barry K.W."/>
            <person name="Cichocki N."/>
            <person name="Veneault-Fourrey C."/>
            <person name="LaButti K."/>
            <person name="Lindquist E.A."/>
            <person name="Lipzen A."/>
            <person name="Lundell T."/>
            <person name="Morin E."/>
            <person name="Murat C."/>
            <person name="Riley R."/>
            <person name="Ohm R."/>
            <person name="Sun H."/>
            <person name="Tunlid A."/>
            <person name="Henrissat B."/>
            <person name="Grigoriev I.V."/>
            <person name="Hibbett D.S."/>
            <person name="Martin F."/>
        </authorList>
    </citation>
    <scope>NUCLEOTIDE SEQUENCE [LARGE SCALE GENOMIC DNA]</scope>
    <source>
        <strain evidence="12">441</strain>
    </source>
</reference>
<keyword evidence="7" id="KW-0057">Aromatic amino acid biosynthesis</keyword>
<proteinExistence type="predicted"/>
<reference evidence="11 12" key="1">
    <citation type="submission" date="2014-04" db="EMBL/GenBank/DDBJ databases">
        <authorList>
            <consortium name="DOE Joint Genome Institute"/>
            <person name="Kuo A."/>
            <person name="Kohler A."/>
            <person name="Costa M.D."/>
            <person name="Nagy L.G."/>
            <person name="Floudas D."/>
            <person name="Copeland A."/>
            <person name="Barry K.W."/>
            <person name="Cichocki N."/>
            <person name="Veneault-Fourrey C."/>
            <person name="LaButti K."/>
            <person name="Lindquist E.A."/>
            <person name="Lipzen A."/>
            <person name="Lundell T."/>
            <person name="Morin E."/>
            <person name="Murat C."/>
            <person name="Sun H."/>
            <person name="Tunlid A."/>
            <person name="Henrissat B."/>
            <person name="Grigoriev I.V."/>
            <person name="Hibbett D.S."/>
            <person name="Martin F."/>
            <person name="Nordberg H.P."/>
            <person name="Cantor M.N."/>
            <person name="Hua S.X."/>
        </authorList>
    </citation>
    <scope>NUCLEOTIDE SEQUENCE [LARGE SCALE GENOMIC DNA]</scope>
    <source>
        <strain evidence="11 12">441</strain>
    </source>
</reference>
<dbReference type="OrthoDB" id="2650258at2759"/>
<protein>
    <recommendedName>
        <fullName evidence="3">tryptophan synthase</fullName>
        <ecNumber evidence="3">4.2.1.20</ecNumber>
    </recommendedName>
</protein>
<keyword evidence="5" id="KW-0822">Tryptophan biosynthesis</keyword>
<dbReference type="STRING" id="765257.A0A0C9ZB57"/>
<evidence type="ECO:0000313" key="11">
    <source>
        <dbReference type="EMBL" id="KIK19727.1"/>
    </source>
</evidence>
<sequence length="163" mass="18969">MTLLPLCFGQFGWQYVLEALFDGFIELEEAHDTMWNKPTSWAKFKSHYGYMNCPSKLPVYFAGSLTRYANGEQIWLKREDLNHTRSHKINNTIGQILLAKHLRRTRIITEMGAGQHGVATATVCACFRMKCIIYMGAEDAQRQALNVFHMKMWVLRYTTWNLN</sequence>
<comment type="cofactor">
    <cofactor evidence="1">
        <name>pyridoxal 5'-phosphate</name>
        <dbReference type="ChEBI" id="CHEBI:597326"/>
    </cofactor>
</comment>
<evidence type="ECO:0000256" key="9">
    <source>
        <dbReference type="ARBA" id="ARBA00049047"/>
    </source>
</evidence>
<dbReference type="SUPFAM" id="SSF53686">
    <property type="entry name" value="Tryptophan synthase beta subunit-like PLP-dependent enzymes"/>
    <property type="match status" value="1"/>
</dbReference>
<dbReference type="PANTHER" id="PTHR48077:SF3">
    <property type="entry name" value="TRYPTOPHAN SYNTHASE"/>
    <property type="match status" value="1"/>
</dbReference>
<dbReference type="PANTHER" id="PTHR48077">
    <property type="entry name" value="TRYPTOPHAN SYNTHASE-RELATED"/>
    <property type="match status" value="1"/>
</dbReference>
<evidence type="ECO:0000256" key="8">
    <source>
        <dbReference type="ARBA" id="ARBA00023239"/>
    </source>
</evidence>
<evidence type="ECO:0000259" key="10">
    <source>
        <dbReference type="Pfam" id="PF00291"/>
    </source>
</evidence>
<dbReference type="Gene3D" id="3.40.50.1100">
    <property type="match status" value="2"/>
</dbReference>
<evidence type="ECO:0000256" key="7">
    <source>
        <dbReference type="ARBA" id="ARBA00023141"/>
    </source>
</evidence>
<comment type="catalytic activity">
    <reaction evidence="9">
        <text>(1S,2R)-1-C-(indol-3-yl)glycerol 3-phosphate + L-serine = D-glyceraldehyde 3-phosphate + L-tryptophan + H2O</text>
        <dbReference type="Rhea" id="RHEA:10532"/>
        <dbReference type="ChEBI" id="CHEBI:15377"/>
        <dbReference type="ChEBI" id="CHEBI:33384"/>
        <dbReference type="ChEBI" id="CHEBI:57912"/>
        <dbReference type="ChEBI" id="CHEBI:58866"/>
        <dbReference type="ChEBI" id="CHEBI:59776"/>
        <dbReference type="EC" id="4.2.1.20"/>
    </reaction>
</comment>
<evidence type="ECO:0000256" key="4">
    <source>
        <dbReference type="ARBA" id="ARBA00022605"/>
    </source>
</evidence>
<evidence type="ECO:0000256" key="1">
    <source>
        <dbReference type="ARBA" id="ARBA00001933"/>
    </source>
</evidence>
<dbReference type="GO" id="GO:0005737">
    <property type="term" value="C:cytoplasm"/>
    <property type="evidence" value="ECO:0007669"/>
    <property type="project" value="TreeGrafter"/>
</dbReference>
<evidence type="ECO:0000256" key="2">
    <source>
        <dbReference type="ARBA" id="ARBA00004733"/>
    </source>
</evidence>
<dbReference type="HOGENOM" id="CLU_125257_0_0_1"/>
<dbReference type="AlphaFoldDB" id="A0A0C9ZB57"/>
<dbReference type="EMBL" id="KN833779">
    <property type="protein sequence ID" value="KIK19727.1"/>
    <property type="molecule type" value="Genomic_DNA"/>
</dbReference>
<dbReference type="EC" id="4.2.1.20" evidence="3"/>
<evidence type="ECO:0000256" key="6">
    <source>
        <dbReference type="ARBA" id="ARBA00022898"/>
    </source>
</evidence>
<keyword evidence="4" id="KW-0028">Amino-acid biosynthesis</keyword>
<evidence type="ECO:0000313" key="12">
    <source>
        <dbReference type="Proteomes" id="UP000054018"/>
    </source>
</evidence>
<dbReference type="Proteomes" id="UP000054018">
    <property type="component" value="Unassembled WGS sequence"/>
</dbReference>
<evidence type="ECO:0000256" key="3">
    <source>
        <dbReference type="ARBA" id="ARBA00012043"/>
    </source>
</evidence>
<dbReference type="InterPro" id="IPR036052">
    <property type="entry name" value="TrpB-like_PALP_sf"/>
</dbReference>
<comment type="pathway">
    <text evidence="2">Amino-acid biosynthesis; L-tryptophan biosynthesis; L-tryptophan from chorismate: step 5/5.</text>
</comment>
<dbReference type="GO" id="GO:0004834">
    <property type="term" value="F:tryptophan synthase activity"/>
    <property type="evidence" value="ECO:0007669"/>
    <property type="project" value="UniProtKB-EC"/>
</dbReference>
<keyword evidence="8" id="KW-0456">Lyase</keyword>
<accession>A0A0C9ZB57</accession>
<dbReference type="InterPro" id="IPR023026">
    <property type="entry name" value="Trp_synth_beta/beta-like"/>
</dbReference>
<dbReference type="Pfam" id="PF00291">
    <property type="entry name" value="PALP"/>
    <property type="match status" value="1"/>
</dbReference>
<keyword evidence="12" id="KW-1185">Reference proteome</keyword>
<keyword evidence="6" id="KW-0663">Pyridoxal phosphate</keyword>
<evidence type="ECO:0000256" key="5">
    <source>
        <dbReference type="ARBA" id="ARBA00022822"/>
    </source>
</evidence>
<name>A0A0C9ZB57_9AGAM</name>
<feature type="domain" description="Tryptophan synthase beta chain-like PALP" evidence="10">
    <location>
        <begin position="62"/>
        <end position="141"/>
    </location>
</feature>